<sequence>MARHLMAVCVVCLLCADHLPCKDHIGEGGLGDTRKPVNGTDLQNDLSLRARTSDNSFNIDDNAFRIKYQYVKRRGRTRGDGVKRSKRHAHEPVEDERTYLNVNEYKNSKRFLKKLFEQFGDVNSMSMNVIGFEKMLDHLGLHSLIEEKIVKNDENPHKHENAKTLNESCISSLDLVSRVTSGSSPTTEHHHHHHTHDTKLITNGHTVSNQSLANDTEINGDKDTHDEDFKKTTYLDSSSMLAVCPILLYQLTAPTSHERSGCVYSSLITSEMDTKLEYVGESADLMAAWLYASLSVLGVSLVGLLGVAVIPCMDRHFYQHTIQFLVALAVGTLAGDALLHL</sequence>
<dbReference type="InterPro" id="IPR050799">
    <property type="entry name" value="ZIP_Transporter"/>
</dbReference>
<dbReference type="GO" id="GO:0005385">
    <property type="term" value="F:zinc ion transmembrane transporter activity"/>
    <property type="evidence" value="ECO:0007669"/>
    <property type="project" value="TreeGrafter"/>
</dbReference>
<reference evidence="4" key="1">
    <citation type="journal article" date="2015" name="Insect Biochem. Mol. Biol.">
        <title>An insight into the sialome of the horse fly, Tabanus bromius.</title>
        <authorList>
            <person name="Ribeiro J.M."/>
            <person name="Kazimirova M."/>
            <person name="Takac P."/>
            <person name="Andersen J.F."/>
            <person name="Francischetti I.M."/>
        </authorList>
    </citation>
    <scope>NUCLEOTIDE SEQUENCE</scope>
</reference>
<evidence type="ECO:0000256" key="2">
    <source>
        <dbReference type="SAM" id="Phobius"/>
    </source>
</evidence>
<keyword evidence="2" id="KW-1133">Transmembrane helix</keyword>
<keyword evidence="2" id="KW-0472">Membrane</keyword>
<feature type="signal peptide" evidence="3">
    <location>
        <begin position="1"/>
        <end position="21"/>
    </location>
</feature>
<feature type="chain" id="PRO_5005520116" evidence="3">
    <location>
        <begin position="22"/>
        <end position="341"/>
    </location>
</feature>
<dbReference type="PANTHER" id="PTHR12191:SF37">
    <property type="entry name" value="ZINC TRANSPORTER FOI"/>
    <property type="match status" value="1"/>
</dbReference>
<dbReference type="GO" id="GO:0140410">
    <property type="term" value="F:monoatomic cation:bicarbonate symporter activity"/>
    <property type="evidence" value="ECO:0007669"/>
    <property type="project" value="TreeGrafter"/>
</dbReference>
<dbReference type="EMBL" id="GDAI01002997">
    <property type="protein sequence ID" value="JAI14606.1"/>
    <property type="molecule type" value="mRNA"/>
</dbReference>
<protein>
    <submittedName>
        <fullName evidence="4">Putative zinc transporter foi-like protein</fullName>
    </submittedName>
</protein>
<dbReference type="GO" id="GO:0071578">
    <property type="term" value="P:zinc ion import across plasma membrane"/>
    <property type="evidence" value="ECO:0007669"/>
    <property type="project" value="TreeGrafter"/>
</dbReference>
<keyword evidence="2" id="KW-0812">Transmembrane</keyword>
<evidence type="ECO:0000256" key="3">
    <source>
        <dbReference type="SAM" id="SignalP"/>
    </source>
</evidence>
<dbReference type="GO" id="GO:0030003">
    <property type="term" value="P:intracellular monoatomic cation homeostasis"/>
    <property type="evidence" value="ECO:0007669"/>
    <property type="project" value="TreeGrafter"/>
</dbReference>
<evidence type="ECO:0000313" key="4">
    <source>
        <dbReference type="EMBL" id="JAI14606.1"/>
    </source>
</evidence>
<feature type="transmembrane region" description="Helical" evidence="2">
    <location>
        <begin position="322"/>
        <end position="339"/>
    </location>
</feature>
<feature type="non-terminal residue" evidence="4">
    <location>
        <position position="341"/>
    </location>
</feature>
<accession>A0A0K8TKH9</accession>
<evidence type="ECO:0000256" key="1">
    <source>
        <dbReference type="SAM" id="MobiDB-lite"/>
    </source>
</evidence>
<proteinExistence type="evidence at transcript level"/>
<feature type="transmembrane region" description="Helical" evidence="2">
    <location>
        <begin position="288"/>
        <end position="310"/>
    </location>
</feature>
<dbReference type="AlphaFoldDB" id="A0A0K8TKH9"/>
<feature type="region of interest" description="Disordered" evidence="1">
    <location>
        <begin position="179"/>
        <end position="203"/>
    </location>
</feature>
<dbReference type="GO" id="GO:0005886">
    <property type="term" value="C:plasma membrane"/>
    <property type="evidence" value="ECO:0007669"/>
    <property type="project" value="TreeGrafter"/>
</dbReference>
<keyword evidence="3" id="KW-0732">Signal</keyword>
<organism evidence="4">
    <name type="scientific">Tabanus bromius</name>
    <name type="common">Band-eyed brown horse fly</name>
    <dbReference type="NCBI Taxonomy" id="304241"/>
    <lineage>
        <taxon>Eukaryota</taxon>
        <taxon>Metazoa</taxon>
        <taxon>Ecdysozoa</taxon>
        <taxon>Arthropoda</taxon>
        <taxon>Hexapoda</taxon>
        <taxon>Insecta</taxon>
        <taxon>Pterygota</taxon>
        <taxon>Neoptera</taxon>
        <taxon>Endopterygota</taxon>
        <taxon>Diptera</taxon>
        <taxon>Brachycera</taxon>
        <taxon>Tabanomorpha</taxon>
        <taxon>Tabanoidea</taxon>
        <taxon>Tabanidae</taxon>
        <taxon>Tabanus</taxon>
    </lineage>
</organism>
<dbReference type="PANTHER" id="PTHR12191">
    <property type="entry name" value="SOLUTE CARRIER FAMILY 39"/>
    <property type="match status" value="1"/>
</dbReference>
<name>A0A0K8TKH9_TABBR</name>